<organism evidence="3 4">
    <name type="scientific">Rubripirellula tenax</name>
    <dbReference type="NCBI Taxonomy" id="2528015"/>
    <lineage>
        <taxon>Bacteria</taxon>
        <taxon>Pseudomonadati</taxon>
        <taxon>Planctomycetota</taxon>
        <taxon>Planctomycetia</taxon>
        <taxon>Pirellulales</taxon>
        <taxon>Pirellulaceae</taxon>
        <taxon>Rubripirellula</taxon>
    </lineage>
</organism>
<keyword evidence="2" id="KW-0812">Transmembrane</keyword>
<evidence type="ECO:0000256" key="1">
    <source>
        <dbReference type="SAM" id="MobiDB-lite"/>
    </source>
</evidence>
<feature type="compositionally biased region" description="Polar residues" evidence="1">
    <location>
        <begin position="59"/>
        <end position="80"/>
    </location>
</feature>
<gene>
    <name evidence="3" type="ORF">Poly51_51680</name>
</gene>
<accession>A0A5C6EEV8</accession>
<feature type="region of interest" description="Disordered" evidence="1">
    <location>
        <begin position="58"/>
        <end position="85"/>
    </location>
</feature>
<protein>
    <submittedName>
        <fullName evidence="3">Uncharacterized protein</fullName>
    </submittedName>
</protein>
<comment type="caution">
    <text evidence="3">The sequence shown here is derived from an EMBL/GenBank/DDBJ whole genome shotgun (WGS) entry which is preliminary data.</text>
</comment>
<proteinExistence type="predicted"/>
<evidence type="ECO:0000313" key="3">
    <source>
        <dbReference type="EMBL" id="TWU47368.1"/>
    </source>
</evidence>
<dbReference type="EMBL" id="SJPW01000007">
    <property type="protein sequence ID" value="TWU47368.1"/>
    <property type="molecule type" value="Genomic_DNA"/>
</dbReference>
<evidence type="ECO:0000256" key="2">
    <source>
        <dbReference type="SAM" id="Phobius"/>
    </source>
</evidence>
<dbReference type="Proteomes" id="UP000318288">
    <property type="component" value="Unassembled WGS sequence"/>
</dbReference>
<sequence>MTLQWERLLPEFIGKAGGFLAGIFVSWFLLFRRRLNAIQRLQSGDSDDFVFQVHHLSPDGTQSNPGHSGDVSSADNSEATATHADDPTAQRWVLLFRNLAPKTTLNDLYDNIAVREAVEKAANSCTLADPILRTEGTLGFELVNDAMGHIAGLFAVTSIPREPWLFAMTCEDRTVVRKKCVRCFLIRPDDLGRFADWKWCRQSVSVEKPWHWFRIVALHRIAIAWLAEVEQQQLEAQHDQSSSMPLVDKQVRHDRIRTLSLGVYSFDQPIGEPCQIDWSKRVADLEKLGLNLESN</sequence>
<keyword evidence="2" id="KW-0472">Membrane</keyword>
<keyword evidence="4" id="KW-1185">Reference proteome</keyword>
<feature type="transmembrane region" description="Helical" evidence="2">
    <location>
        <begin position="12"/>
        <end position="31"/>
    </location>
</feature>
<dbReference type="AlphaFoldDB" id="A0A5C6EEV8"/>
<evidence type="ECO:0000313" key="4">
    <source>
        <dbReference type="Proteomes" id="UP000318288"/>
    </source>
</evidence>
<reference evidence="3 4" key="1">
    <citation type="submission" date="2019-02" db="EMBL/GenBank/DDBJ databases">
        <title>Deep-cultivation of Planctomycetes and their phenomic and genomic characterization uncovers novel biology.</title>
        <authorList>
            <person name="Wiegand S."/>
            <person name="Jogler M."/>
            <person name="Boedeker C."/>
            <person name="Pinto D."/>
            <person name="Vollmers J."/>
            <person name="Rivas-Marin E."/>
            <person name="Kohn T."/>
            <person name="Peeters S.H."/>
            <person name="Heuer A."/>
            <person name="Rast P."/>
            <person name="Oberbeckmann S."/>
            <person name="Bunk B."/>
            <person name="Jeske O."/>
            <person name="Meyerdierks A."/>
            <person name="Storesund J.E."/>
            <person name="Kallscheuer N."/>
            <person name="Luecker S."/>
            <person name="Lage O.M."/>
            <person name="Pohl T."/>
            <person name="Merkel B.J."/>
            <person name="Hornburger P."/>
            <person name="Mueller R.-W."/>
            <person name="Bruemmer F."/>
            <person name="Labrenz M."/>
            <person name="Spormann A.M."/>
            <person name="Op Den Camp H."/>
            <person name="Overmann J."/>
            <person name="Amann R."/>
            <person name="Jetten M.S.M."/>
            <person name="Mascher T."/>
            <person name="Medema M.H."/>
            <person name="Devos D.P."/>
            <person name="Kaster A.-K."/>
            <person name="Ovreas L."/>
            <person name="Rohde M."/>
            <person name="Galperin M.Y."/>
            <person name="Jogler C."/>
        </authorList>
    </citation>
    <scope>NUCLEOTIDE SEQUENCE [LARGE SCALE GENOMIC DNA]</scope>
    <source>
        <strain evidence="3 4">Poly51</strain>
    </source>
</reference>
<keyword evidence="2" id="KW-1133">Transmembrane helix</keyword>
<name>A0A5C6EEV8_9BACT</name>